<evidence type="ECO:0000313" key="2">
    <source>
        <dbReference type="EMBL" id="KAH3896424.1"/>
    </source>
</evidence>
<evidence type="ECO:0000313" key="3">
    <source>
        <dbReference type="Proteomes" id="UP000828390"/>
    </source>
</evidence>
<accession>A0A9D4NMF8</accession>
<keyword evidence="3" id="KW-1185">Reference proteome</keyword>
<feature type="signal peptide" evidence="1">
    <location>
        <begin position="1"/>
        <end position="18"/>
    </location>
</feature>
<evidence type="ECO:0000256" key="1">
    <source>
        <dbReference type="SAM" id="SignalP"/>
    </source>
</evidence>
<evidence type="ECO:0008006" key="4">
    <source>
        <dbReference type="Google" id="ProtNLM"/>
    </source>
</evidence>
<name>A0A9D4NMF8_DREPO</name>
<gene>
    <name evidence="2" type="ORF">DPMN_020601</name>
</gene>
<proteinExistence type="predicted"/>
<sequence>MAVLLIVSELLVLTGVKMVTTAATGCVADCLSALSFDWGQDGNNCCNWLCCLTMRNVENIYLKQYLSLSS</sequence>
<comment type="caution">
    <text evidence="2">The sequence shown here is derived from an EMBL/GenBank/DDBJ whole genome shotgun (WGS) entry which is preliminary data.</text>
</comment>
<dbReference type="Proteomes" id="UP000828390">
    <property type="component" value="Unassembled WGS sequence"/>
</dbReference>
<dbReference type="AlphaFoldDB" id="A0A9D4NMF8"/>
<reference evidence="2" key="2">
    <citation type="submission" date="2020-11" db="EMBL/GenBank/DDBJ databases">
        <authorList>
            <person name="McCartney M.A."/>
            <person name="Auch B."/>
            <person name="Kono T."/>
            <person name="Mallez S."/>
            <person name="Becker A."/>
            <person name="Gohl D.M."/>
            <person name="Silverstein K.A.T."/>
            <person name="Koren S."/>
            <person name="Bechman K.B."/>
            <person name="Herman A."/>
            <person name="Abrahante J.E."/>
            <person name="Garbe J."/>
        </authorList>
    </citation>
    <scope>NUCLEOTIDE SEQUENCE</scope>
    <source>
        <strain evidence="2">Duluth1</strain>
        <tissue evidence="2">Whole animal</tissue>
    </source>
</reference>
<feature type="chain" id="PRO_5038498900" description="Secreted protein" evidence="1">
    <location>
        <begin position="19"/>
        <end position="70"/>
    </location>
</feature>
<organism evidence="2 3">
    <name type="scientific">Dreissena polymorpha</name>
    <name type="common">Zebra mussel</name>
    <name type="synonym">Mytilus polymorpha</name>
    <dbReference type="NCBI Taxonomy" id="45954"/>
    <lineage>
        <taxon>Eukaryota</taxon>
        <taxon>Metazoa</taxon>
        <taxon>Spiralia</taxon>
        <taxon>Lophotrochozoa</taxon>
        <taxon>Mollusca</taxon>
        <taxon>Bivalvia</taxon>
        <taxon>Autobranchia</taxon>
        <taxon>Heteroconchia</taxon>
        <taxon>Euheterodonta</taxon>
        <taxon>Imparidentia</taxon>
        <taxon>Neoheterodontei</taxon>
        <taxon>Myida</taxon>
        <taxon>Dreissenoidea</taxon>
        <taxon>Dreissenidae</taxon>
        <taxon>Dreissena</taxon>
    </lineage>
</organism>
<dbReference type="EMBL" id="JAIWYP010000001">
    <property type="protein sequence ID" value="KAH3896424.1"/>
    <property type="molecule type" value="Genomic_DNA"/>
</dbReference>
<reference evidence="2" key="1">
    <citation type="journal article" date="2019" name="bioRxiv">
        <title>The Genome of the Zebra Mussel, Dreissena polymorpha: A Resource for Invasive Species Research.</title>
        <authorList>
            <person name="McCartney M.A."/>
            <person name="Auch B."/>
            <person name="Kono T."/>
            <person name="Mallez S."/>
            <person name="Zhang Y."/>
            <person name="Obille A."/>
            <person name="Becker A."/>
            <person name="Abrahante J.E."/>
            <person name="Garbe J."/>
            <person name="Badalamenti J.P."/>
            <person name="Herman A."/>
            <person name="Mangelson H."/>
            <person name="Liachko I."/>
            <person name="Sullivan S."/>
            <person name="Sone E.D."/>
            <person name="Koren S."/>
            <person name="Silverstein K.A.T."/>
            <person name="Beckman K.B."/>
            <person name="Gohl D.M."/>
        </authorList>
    </citation>
    <scope>NUCLEOTIDE SEQUENCE</scope>
    <source>
        <strain evidence="2">Duluth1</strain>
        <tissue evidence="2">Whole animal</tissue>
    </source>
</reference>
<keyword evidence="1" id="KW-0732">Signal</keyword>
<protein>
    <recommendedName>
        <fullName evidence="4">Secreted protein</fullName>
    </recommendedName>
</protein>